<name>A0A087STH9_AUXPR</name>
<protein>
    <recommendedName>
        <fullName evidence="3">MULE transposase domain-containing protein</fullName>
    </recommendedName>
</protein>
<evidence type="ECO:0008006" key="3">
    <source>
        <dbReference type="Google" id="ProtNLM"/>
    </source>
</evidence>
<dbReference type="GeneID" id="23617943"/>
<gene>
    <name evidence="1" type="ORF">F751_6552</name>
</gene>
<evidence type="ECO:0000313" key="1">
    <source>
        <dbReference type="EMBL" id="KFM29033.1"/>
    </source>
</evidence>
<accession>A0A087STH9</accession>
<dbReference type="EMBL" id="KL662185">
    <property type="protein sequence ID" value="KFM29033.1"/>
    <property type="molecule type" value="Genomic_DNA"/>
</dbReference>
<reference evidence="1 2" key="1">
    <citation type="journal article" date="2014" name="BMC Genomics">
        <title>Oil accumulation mechanisms of the oleaginous microalga Chlorella protothecoides revealed through its genome, transcriptomes, and proteomes.</title>
        <authorList>
            <person name="Gao C."/>
            <person name="Wang Y."/>
            <person name="Shen Y."/>
            <person name="Yan D."/>
            <person name="He X."/>
            <person name="Dai J."/>
            <person name="Wu Q."/>
        </authorList>
    </citation>
    <scope>NUCLEOTIDE SEQUENCE [LARGE SCALE GENOMIC DNA]</scope>
    <source>
        <strain evidence="1 2">0710</strain>
    </source>
</reference>
<sequence>MDSGNRVHNGSAALLRHEGVEGIQKWLRVIFNKMGQDWMLSCVFIDASAAEYSAIRSAFPYWMPVHICSLHQSEAVASNASRPGKGHGQDFVASFKELQSMSFDLRKDSNQTAKQLGHRRVKGVSGYLQWTSKAKPDKDAMHRHIARLFSLLPYKQGLEAVHIPGTLTTLLALLQRHEKYNKDGIEKLTGLQLPTEREWNMYTAVEVLKVLNLEKDPPPDDARIDKYVGIDPGRTKMFTAVDEHANVTSCSSKEFHAMLGSKRREKTIGKWHAEAPDYVKELHKCPTHKTASTEVLLLRVAWIIPYQRRGLAWRIYKKPFRKQWHHAYVGRERAIPRQAEQFHAPPGMTTIVGVGNWSAQDGGGIMRGTPPRPWIRSLGRLRRVCRVVVVDEHRTFNCAAAVTPPCMPTSTNRSATA</sequence>
<dbReference type="KEGG" id="apro:F751_6552"/>
<proteinExistence type="predicted"/>
<dbReference type="AlphaFoldDB" id="A0A087STH9"/>
<evidence type="ECO:0000313" key="2">
    <source>
        <dbReference type="Proteomes" id="UP000028924"/>
    </source>
</evidence>
<dbReference type="Proteomes" id="UP000028924">
    <property type="component" value="Unassembled WGS sequence"/>
</dbReference>
<organism evidence="1 2">
    <name type="scientific">Auxenochlorella protothecoides</name>
    <name type="common">Green microalga</name>
    <name type="synonym">Chlorella protothecoides</name>
    <dbReference type="NCBI Taxonomy" id="3075"/>
    <lineage>
        <taxon>Eukaryota</taxon>
        <taxon>Viridiplantae</taxon>
        <taxon>Chlorophyta</taxon>
        <taxon>core chlorophytes</taxon>
        <taxon>Trebouxiophyceae</taxon>
        <taxon>Chlorellales</taxon>
        <taxon>Chlorellaceae</taxon>
        <taxon>Auxenochlorella</taxon>
    </lineage>
</organism>
<keyword evidence="2" id="KW-1185">Reference proteome</keyword>
<dbReference type="eggNOG" id="ENOG502SBZF">
    <property type="taxonomic scope" value="Eukaryota"/>
</dbReference>
<dbReference type="OrthoDB" id="102943at2759"/>
<dbReference type="RefSeq" id="XP_011402082.1">
    <property type="nucleotide sequence ID" value="XM_011403780.1"/>
</dbReference>